<protein>
    <submittedName>
        <fullName evidence="1">IlvB operon leader peptide IvbL</fullName>
    </submittedName>
</protein>
<evidence type="ECO:0000313" key="2">
    <source>
        <dbReference type="Proteomes" id="UP000296159"/>
    </source>
</evidence>
<gene>
    <name evidence="1" type="ORF">DDT56_08855</name>
</gene>
<accession>A0A2U1U5A1</accession>
<keyword evidence="2" id="KW-1185">Reference proteome</keyword>
<dbReference type="Proteomes" id="UP000296159">
    <property type="component" value="Unassembled WGS sequence"/>
</dbReference>
<comment type="caution">
    <text evidence="1">The sequence shown here is derived from an EMBL/GenBank/DDBJ whole genome shotgun (WGS) entry which is preliminary data.</text>
</comment>
<name>A0A2U1U5A1_9GAMM</name>
<evidence type="ECO:0000313" key="1">
    <source>
        <dbReference type="EMBL" id="PWC16840.1"/>
    </source>
</evidence>
<reference evidence="1 2" key="1">
    <citation type="submission" date="2018-04" db="EMBL/GenBank/DDBJ databases">
        <title>Brenneria corticis sp.nov.</title>
        <authorList>
            <person name="Li Y."/>
        </authorList>
    </citation>
    <scope>NUCLEOTIDE SEQUENCE [LARGE SCALE GENOMIC DNA]</scope>
    <source>
        <strain evidence="1 2">CFCC 11842</strain>
    </source>
</reference>
<dbReference type="EMBL" id="QDKH01000008">
    <property type="protein sequence ID" value="PWC16840.1"/>
    <property type="molecule type" value="Genomic_DNA"/>
</dbReference>
<sequence>MRQASSTSALLSTVHVDAVVVVRVVVVVVGSAP</sequence>
<organism evidence="1 2">
    <name type="scientific">Brenneria corticis</name>
    <dbReference type="NCBI Taxonomy" id="2173106"/>
    <lineage>
        <taxon>Bacteria</taxon>
        <taxon>Pseudomonadati</taxon>
        <taxon>Pseudomonadota</taxon>
        <taxon>Gammaproteobacteria</taxon>
        <taxon>Enterobacterales</taxon>
        <taxon>Pectobacteriaceae</taxon>
        <taxon>Brenneria</taxon>
    </lineage>
</organism>
<dbReference type="AlphaFoldDB" id="A0A2U1U5A1"/>
<proteinExistence type="predicted"/>